<evidence type="ECO:0000313" key="4">
    <source>
        <dbReference type="EMBL" id="NYD70140.1"/>
    </source>
</evidence>
<evidence type="ECO:0000256" key="1">
    <source>
        <dbReference type="ARBA" id="ARBA00008520"/>
    </source>
</evidence>
<keyword evidence="5" id="KW-1185">Reference proteome</keyword>
<accession>A0A852SMW0</accession>
<feature type="chain" id="PRO_5038424615" evidence="3">
    <location>
        <begin position="21"/>
        <end position="438"/>
    </location>
</feature>
<dbReference type="InterPro" id="IPR006059">
    <property type="entry name" value="SBP"/>
</dbReference>
<evidence type="ECO:0000256" key="2">
    <source>
        <dbReference type="ARBA" id="ARBA00022448"/>
    </source>
</evidence>
<dbReference type="SUPFAM" id="SSF53850">
    <property type="entry name" value="Periplasmic binding protein-like II"/>
    <property type="match status" value="1"/>
</dbReference>
<dbReference type="Pfam" id="PF01547">
    <property type="entry name" value="SBP_bac_1"/>
    <property type="match status" value="1"/>
</dbReference>
<dbReference type="RefSeq" id="WP_271206431.1">
    <property type="nucleotide sequence ID" value="NZ_BSEW01000001.1"/>
</dbReference>
<keyword evidence="2" id="KW-0813">Transport</keyword>
<protein>
    <submittedName>
        <fullName evidence="4">Raffinose/stachyose/melibiose transport system substrate-binding protein</fullName>
    </submittedName>
</protein>
<dbReference type="AlphaFoldDB" id="A0A852SMW0"/>
<sequence>MTTARTARLRRSLVPMVALAGAGALVLTGCSAGGGGSEGSGDGASEFTYLSLTENTAVADILTGLSTGACKAENDALPLKITNQPQASFDQQLQLLAGQDALPTIFAAGNTPQLAKDLNDNGQLLDIQSTFDDLGVSDDLLPAATSTIESLYGSVIALPTEFNVEGLWYNKQILEQNGITPPTTWDELTDAAATLKAAGVQPFSASGEQGWPLTRLVGNYLFRTIGPDALQKVADGDAKLTDPEYVEAAAAVAELGSEGYFGEGVGSIDYDTSLNTFTTGKAAFLYMGSWALSAFNADTNEIGAENIGFVAFPDVAGGEGSNAQLAANVGVPIAVSKKAYNEKVGAWLSCIADNYGAASLGDQGVLSGFTVNDDAVEVPPLTAELQTTIDESSDSVLWFEALFDAQATTTSQTNAAQLVTGAITPEQFMELVQADLGN</sequence>
<comment type="similarity">
    <text evidence="1">Belongs to the bacterial solute-binding protein 1 family.</text>
</comment>
<evidence type="ECO:0000313" key="5">
    <source>
        <dbReference type="Proteomes" id="UP000549913"/>
    </source>
</evidence>
<evidence type="ECO:0000256" key="3">
    <source>
        <dbReference type="SAM" id="SignalP"/>
    </source>
</evidence>
<dbReference type="Proteomes" id="UP000549913">
    <property type="component" value="Unassembled WGS sequence"/>
</dbReference>
<proteinExistence type="inferred from homology"/>
<dbReference type="PANTHER" id="PTHR43649:SF29">
    <property type="entry name" value="OSMOPROTECTIVE COMPOUNDS-BINDING PROTEIN GGTB"/>
    <property type="match status" value="1"/>
</dbReference>
<dbReference type="PANTHER" id="PTHR43649">
    <property type="entry name" value="ARABINOSE-BINDING PROTEIN-RELATED"/>
    <property type="match status" value="1"/>
</dbReference>
<comment type="caution">
    <text evidence="4">The sequence shown here is derived from an EMBL/GenBank/DDBJ whole genome shotgun (WGS) entry which is preliminary data.</text>
</comment>
<dbReference type="PROSITE" id="PS51257">
    <property type="entry name" value="PROKAR_LIPOPROTEIN"/>
    <property type="match status" value="1"/>
</dbReference>
<dbReference type="Gene3D" id="3.40.190.10">
    <property type="entry name" value="Periplasmic binding protein-like II"/>
    <property type="match status" value="2"/>
</dbReference>
<keyword evidence="3" id="KW-0732">Signal</keyword>
<feature type="signal peptide" evidence="3">
    <location>
        <begin position="1"/>
        <end position="20"/>
    </location>
</feature>
<dbReference type="EMBL" id="JACCBM010000001">
    <property type="protein sequence ID" value="NYD70140.1"/>
    <property type="molecule type" value="Genomic_DNA"/>
</dbReference>
<name>A0A852SMW0_9MICO</name>
<organism evidence="4 5">
    <name type="scientific">Herbiconiux flava</name>
    <dbReference type="NCBI Taxonomy" id="881268"/>
    <lineage>
        <taxon>Bacteria</taxon>
        <taxon>Bacillati</taxon>
        <taxon>Actinomycetota</taxon>
        <taxon>Actinomycetes</taxon>
        <taxon>Micrococcales</taxon>
        <taxon>Microbacteriaceae</taxon>
        <taxon>Herbiconiux</taxon>
    </lineage>
</organism>
<gene>
    <name evidence="4" type="ORF">BJ984_001298</name>
</gene>
<reference evidence="4 5" key="1">
    <citation type="submission" date="2020-07" db="EMBL/GenBank/DDBJ databases">
        <title>Sequencing the genomes of 1000 actinobacteria strains.</title>
        <authorList>
            <person name="Klenk H.-P."/>
        </authorList>
    </citation>
    <scope>NUCLEOTIDE SEQUENCE [LARGE SCALE GENOMIC DNA]</scope>
    <source>
        <strain evidence="4 5">DSM 26474</strain>
    </source>
</reference>
<dbReference type="InterPro" id="IPR050490">
    <property type="entry name" value="Bact_solute-bd_prot1"/>
</dbReference>